<comment type="caution">
    <text evidence="1">The sequence shown here is derived from an EMBL/GenBank/DDBJ whole genome shotgun (WGS) entry which is preliminary data.</text>
</comment>
<gene>
    <name evidence="1" type="ORF">FXE67_04210</name>
</gene>
<dbReference type="AlphaFoldDB" id="A0A8B5ZN49"/>
<dbReference type="RefSeq" id="WP_000598471.1">
    <property type="nucleotide sequence ID" value="NZ_VHOE01000059.1"/>
</dbReference>
<dbReference type="Proteomes" id="UP000323583">
    <property type="component" value="Unassembled WGS sequence"/>
</dbReference>
<dbReference type="EMBL" id="VSGZ01000025">
    <property type="protein sequence ID" value="TXY93403.1"/>
    <property type="molecule type" value="Genomic_DNA"/>
</dbReference>
<evidence type="ECO:0000313" key="2">
    <source>
        <dbReference type="Proteomes" id="UP000323583"/>
    </source>
</evidence>
<evidence type="ECO:0000313" key="1">
    <source>
        <dbReference type="EMBL" id="TXY93403.1"/>
    </source>
</evidence>
<reference evidence="1 2" key="1">
    <citation type="submission" date="2019-06" db="EMBL/GenBank/DDBJ databases">
        <title>Vibrio cholerae phylogeny based on whole-genome sequencing reveals genetic diversity and population strucutre.</title>
        <authorList>
            <person name="Zhiqiu Y."/>
            <person name="Bin L."/>
            <person name="Lingyan J."/>
        </authorList>
    </citation>
    <scope>NUCLEOTIDE SEQUENCE [LARGE SCALE GENOMIC DNA]</scope>
    <source>
        <strain evidence="1 2">N2768</strain>
    </source>
</reference>
<name>A0A8B5ZN49_VIBCL</name>
<proteinExistence type="predicted"/>
<sequence>MIKVEYILDGEEGELDLAGLTSFSSKEEVVESWGKSTTLEYYLVEDTLATLKPEVDAFPIPHACERGGERNVISPESQAKKFGFTKLVGCFEGGKIIIV</sequence>
<accession>A0A8B5ZN49</accession>
<organism evidence="1 2">
    <name type="scientific">Vibrio cholerae</name>
    <dbReference type="NCBI Taxonomy" id="666"/>
    <lineage>
        <taxon>Bacteria</taxon>
        <taxon>Pseudomonadati</taxon>
        <taxon>Pseudomonadota</taxon>
        <taxon>Gammaproteobacteria</taxon>
        <taxon>Vibrionales</taxon>
        <taxon>Vibrionaceae</taxon>
        <taxon>Vibrio</taxon>
    </lineage>
</organism>
<protein>
    <submittedName>
        <fullName evidence="1">Uncharacterized protein</fullName>
    </submittedName>
</protein>